<dbReference type="EMBL" id="LKHV02000001">
    <property type="protein sequence ID" value="MCS5707316.1"/>
    <property type="molecule type" value="Genomic_DNA"/>
</dbReference>
<comment type="caution">
    <text evidence="3">The sequence shown here is derived from an EMBL/GenBank/DDBJ whole genome shotgun (WGS) entry which is preliminary data.</text>
</comment>
<dbReference type="PANTHER" id="PTHR34387:SF2">
    <property type="entry name" value="SLR1258 PROTEIN"/>
    <property type="match status" value="1"/>
</dbReference>
<dbReference type="InterPro" id="IPR007497">
    <property type="entry name" value="SIMPL/DUF541"/>
</dbReference>
<keyword evidence="1" id="KW-0175">Coiled coil</keyword>
<dbReference type="Proteomes" id="UP000051494">
    <property type="component" value="Unassembled WGS sequence"/>
</dbReference>
<feature type="chain" id="PRO_5043129786" evidence="2">
    <location>
        <begin position="19"/>
        <end position="250"/>
    </location>
</feature>
<dbReference type="Gene3D" id="3.30.70.2970">
    <property type="entry name" value="Protein of unknown function (DUF541), domain 2"/>
    <property type="match status" value="1"/>
</dbReference>
<dbReference type="PANTHER" id="PTHR34387">
    <property type="entry name" value="SLR1258 PROTEIN"/>
    <property type="match status" value="1"/>
</dbReference>
<dbReference type="STRING" id="437022.CC99x_01339"/>
<organism evidence="3">
    <name type="scientific">Candidatus Berkiella cookevillensis</name>
    <dbReference type="NCBI Taxonomy" id="437022"/>
    <lineage>
        <taxon>Bacteria</taxon>
        <taxon>Pseudomonadati</taxon>
        <taxon>Pseudomonadota</taxon>
        <taxon>Gammaproteobacteria</taxon>
        <taxon>Candidatus Berkiellales</taxon>
        <taxon>Candidatus Berkiellaceae</taxon>
        <taxon>Candidatus Berkiella</taxon>
    </lineage>
</organism>
<dbReference type="AlphaFoldDB" id="A0A0Q9YNT5"/>
<feature type="signal peptide" evidence="2">
    <location>
        <begin position="1"/>
        <end position="18"/>
    </location>
</feature>
<evidence type="ECO:0000313" key="5">
    <source>
        <dbReference type="Proteomes" id="UP000051494"/>
    </source>
</evidence>
<proteinExistence type="predicted"/>
<name>A0A0Q9YNT5_9GAMM</name>
<keyword evidence="2" id="KW-0732">Signal</keyword>
<sequence length="250" mass="27563">MQKILIMILSCYCSLALAGKIQVIGTGKTSSEPDSVELTLSIQAQCYPTVSEASNAADQKAAELYQKLNVLFPQKDNNNHITTQGGYTQLFYGITPRNGTETACQNTFQKTTQISISTTKVDGFSELFNKVQDIAYQEASMPIQAVQTQITFVTLNQPLPKLSFSKTRQLEISALENALQNAKEKASQLTKNEGATSLKLIEMYEAMQGQAMPMMRSERMMSFANATSASAPVSFENSVIEKQIMATFEY</sequence>
<protein>
    <submittedName>
        <fullName evidence="4">SIMPL domain-containing protein</fullName>
    </submittedName>
</protein>
<dbReference type="Pfam" id="PF04402">
    <property type="entry name" value="SIMPL"/>
    <property type="match status" value="1"/>
</dbReference>
<reference evidence="3" key="1">
    <citation type="submission" date="2015-09" db="EMBL/GenBank/DDBJ databases">
        <title>Draft Genome Sequences of Two Novel Amoeba-resistant Intranuclear Bacteria, Candidatus Berkiella cookevillensis and Candidatus Berkiella aquae.</title>
        <authorList>
            <person name="Mehari Y.T."/>
            <person name="Arivett B.A."/>
            <person name="Farone A.L."/>
            <person name="Gunderson J.H."/>
            <person name="Farone M.B."/>
        </authorList>
    </citation>
    <scope>NUCLEOTIDE SEQUENCE [LARGE SCALE GENOMIC DNA]</scope>
    <source>
        <strain evidence="3">CC99</strain>
    </source>
</reference>
<reference evidence="4" key="3">
    <citation type="submission" date="2021-06" db="EMBL/GenBank/DDBJ databases">
        <title>Genomic Description and Analysis of Intracellular Bacteria, Candidatus Berkiella cookevillensis and Candidatus Berkiella aquae.</title>
        <authorList>
            <person name="Kidane D.T."/>
            <person name="Mehari Y.T."/>
            <person name="Rice F.C."/>
            <person name="Arivett B.A."/>
            <person name="Farone A.L."/>
            <person name="Berk S.G."/>
            <person name="Farone M.B."/>
        </authorList>
    </citation>
    <scope>NUCLEOTIDE SEQUENCE</scope>
    <source>
        <strain evidence="4">CC99</strain>
    </source>
</reference>
<dbReference type="Gene3D" id="3.30.110.170">
    <property type="entry name" value="Protein of unknown function (DUF541), domain 1"/>
    <property type="match status" value="1"/>
</dbReference>
<accession>A0A0Q9YNT5</accession>
<evidence type="ECO:0000256" key="1">
    <source>
        <dbReference type="SAM" id="Coils"/>
    </source>
</evidence>
<keyword evidence="5" id="KW-1185">Reference proteome</keyword>
<evidence type="ECO:0000313" key="4">
    <source>
        <dbReference type="EMBL" id="MCS5707316.1"/>
    </source>
</evidence>
<gene>
    <name evidence="4" type="ORF">CC99x_000200</name>
    <name evidence="3" type="ORF">CC99x_01339</name>
</gene>
<evidence type="ECO:0000313" key="3">
    <source>
        <dbReference type="EMBL" id="KRG18858.1"/>
    </source>
</evidence>
<dbReference type="EMBL" id="LKHV01000005">
    <property type="protein sequence ID" value="KRG18858.1"/>
    <property type="molecule type" value="Genomic_DNA"/>
</dbReference>
<feature type="coiled-coil region" evidence="1">
    <location>
        <begin position="165"/>
        <end position="192"/>
    </location>
</feature>
<evidence type="ECO:0000256" key="2">
    <source>
        <dbReference type="SAM" id="SignalP"/>
    </source>
</evidence>
<reference evidence="4" key="2">
    <citation type="journal article" date="2016" name="Genome Announc.">
        <title>Draft Genome Sequences of Two Novel Amoeba-Resistant Intranuclear Bacteria, 'Candidatus Berkiella cookevillensis' and 'Candidatus Berkiella aquae'.</title>
        <authorList>
            <person name="Mehari Y.T."/>
            <person name="Arivett B.A."/>
            <person name="Farone A.L."/>
            <person name="Gunderson J.H."/>
            <person name="Farone M.B."/>
        </authorList>
    </citation>
    <scope>NUCLEOTIDE SEQUENCE</scope>
    <source>
        <strain evidence="4">CC99</strain>
    </source>
</reference>
<dbReference type="InterPro" id="IPR052022">
    <property type="entry name" value="26kDa_periplasmic_antigen"/>
</dbReference>
<dbReference type="GO" id="GO:0006974">
    <property type="term" value="P:DNA damage response"/>
    <property type="evidence" value="ECO:0007669"/>
    <property type="project" value="TreeGrafter"/>
</dbReference>
<dbReference type="RefSeq" id="WP_057624443.1">
    <property type="nucleotide sequence ID" value="NZ_LKHV02000001.1"/>
</dbReference>